<feature type="active site" description="Tele-UMP-histidine intermediate" evidence="1">
    <location>
        <position position="173"/>
    </location>
</feature>
<dbReference type="AlphaFoldDB" id="A0A1G2PMA7"/>
<dbReference type="GO" id="GO:0006012">
    <property type="term" value="P:galactose metabolic process"/>
    <property type="evidence" value="ECO:0007669"/>
    <property type="project" value="InterPro"/>
</dbReference>
<dbReference type="EMBL" id="MHST01000009">
    <property type="protein sequence ID" value="OHA49460.1"/>
    <property type="molecule type" value="Genomic_DNA"/>
</dbReference>
<dbReference type="InterPro" id="IPR053177">
    <property type="entry name" value="ADP-glucose_phosphorylase"/>
</dbReference>
<dbReference type="Proteomes" id="UP000178690">
    <property type="component" value="Unassembled WGS sequence"/>
</dbReference>
<accession>A0A1G2PMA7</accession>
<dbReference type="PANTHER" id="PTHR42763:SF2">
    <property type="entry name" value="ADP-GLUCOSE PHOSPHORYLASE"/>
    <property type="match status" value="1"/>
</dbReference>
<reference evidence="3 4" key="1">
    <citation type="journal article" date="2016" name="Nat. Commun.">
        <title>Thousands of microbial genomes shed light on interconnected biogeochemical processes in an aquifer system.</title>
        <authorList>
            <person name="Anantharaman K."/>
            <person name="Brown C.T."/>
            <person name="Hug L.A."/>
            <person name="Sharon I."/>
            <person name="Castelle C.J."/>
            <person name="Probst A.J."/>
            <person name="Thomas B.C."/>
            <person name="Singh A."/>
            <person name="Wilkins M.J."/>
            <person name="Karaoz U."/>
            <person name="Brodie E.L."/>
            <person name="Williams K.H."/>
            <person name="Hubbard S.S."/>
            <person name="Banfield J.F."/>
        </authorList>
    </citation>
    <scope>NUCLEOTIDE SEQUENCE [LARGE SCALE GENOMIC DNA]</scope>
    <source>
        <strain evidence="4">RIFCSPHIGHO2_01_FULL_58_15</strain>
    </source>
</reference>
<dbReference type="InterPro" id="IPR032576">
    <property type="entry name" value="DUF4921"/>
</dbReference>
<sequence>MDSSELRRDLVSGDWIAIAIGRAKRPHAFSRVHHHDSAYTKRAGCPFEKPQSSGNAPATLVLDYAGRTLSGTRADREWFTQVIPNRYPAFMPGEPKKHAVGPFETMDGAGFHELVVSRDHHRHWAQYTQSEAATVFRVYRDRYRTLSGERIVQYVAIFHNFGREAGASLYHPHSQIIAIPVIPPDVQRSFAGSARYFRRHHRCVHCALLEWERRKQGRIIAENRAFVAMCPFVSRSAFEIRIFPKRHEPCFGNITDREVQEAGDILRRVLGRLRNRLGNPPYNFFIHSAPCGRVALYPHYHWHLEILPKISVWAGFEIATGIEISTIAPEYAAAFLRSRSKASRRGERM</sequence>
<evidence type="ECO:0000256" key="1">
    <source>
        <dbReference type="PIRSR" id="PIRSR000808-1"/>
    </source>
</evidence>
<evidence type="ECO:0000259" key="2">
    <source>
        <dbReference type="Pfam" id="PF16268"/>
    </source>
</evidence>
<dbReference type="Pfam" id="PF16268">
    <property type="entry name" value="DUF4921"/>
    <property type="match status" value="1"/>
</dbReference>
<comment type="caution">
    <text evidence="3">The sequence shown here is derived from an EMBL/GenBank/DDBJ whole genome shotgun (WGS) entry which is preliminary data.</text>
</comment>
<dbReference type="PANTHER" id="PTHR42763">
    <property type="entry name" value="ADP-GLUCOSE PHOSPHORYLASE"/>
    <property type="match status" value="1"/>
</dbReference>
<gene>
    <name evidence="3" type="ORF">A2682_00330</name>
</gene>
<dbReference type="SUPFAM" id="SSF54197">
    <property type="entry name" value="HIT-like"/>
    <property type="match status" value="2"/>
</dbReference>
<dbReference type="PIRSF" id="PIRSF000808">
    <property type="entry name" value="GalT"/>
    <property type="match status" value="1"/>
</dbReference>
<feature type="domain" description="DUF4921" evidence="2">
    <location>
        <begin position="115"/>
        <end position="333"/>
    </location>
</feature>
<organism evidence="3 4">
    <name type="scientific">Terrybacteria sp. (strain RIFCSPHIGHO2_01_FULL_58_15)</name>
    <dbReference type="NCBI Taxonomy" id="1802363"/>
    <lineage>
        <taxon>Bacteria</taxon>
        <taxon>Candidatus Terryibacteriota</taxon>
    </lineage>
</organism>
<name>A0A1G2PMA7_TERXR</name>
<dbReference type="GO" id="GO:0008270">
    <property type="term" value="F:zinc ion binding"/>
    <property type="evidence" value="ECO:0007669"/>
    <property type="project" value="InterPro"/>
</dbReference>
<dbReference type="STRING" id="1802363.A2682_00330"/>
<dbReference type="GO" id="GO:0008108">
    <property type="term" value="F:UDP-glucose:hexose-1-phosphate uridylyltransferase activity"/>
    <property type="evidence" value="ECO:0007669"/>
    <property type="project" value="InterPro"/>
</dbReference>
<dbReference type="InterPro" id="IPR036265">
    <property type="entry name" value="HIT-like_sf"/>
</dbReference>
<protein>
    <recommendedName>
        <fullName evidence="2">DUF4921 domain-containing protein</fullName>
    </recommendedName>
</protein>
<evidence type="ECO:0000313" key="4">
    <source>
        <dbReference type="Proteomes" id="UP000178690"/>
    </source>
</evidence>
<proteinExistence type="predicted"/>
<dbReference type="Gene3D" id="3.30.428.10">
    <property type="entry name" value="HIT-like"/>
    <property type="match status" value="2"/>
</dbReference>
<dbReference type="InterPro" id="IPR001937">
    <property type="entry name" value="GalP_UDPtransf1"/>
</dbReference>
<evidence type="ECO:0000313" key="3">
    <source>
        <dbReference type="EMBL" id="OHA49460.1"/>
    </source>
</evidence>